<gene>
    <name evidence="14 15" type="primary">dnaJ</name>
    <name evidence="15" type="ORF">GMD42_09950</name>
</gene>
<dbReference type="Gene3D" id="1.10.287.110">
    <property type="entry name" value="DnaJ domain"/>
    <property type="match status" value="1"/>
</dbReference>
<dbReference type="GO" id="GO:0008270">
    <property type="term" value="F:zinc ion binding"/>
    <property type="evidence" value="ECO:0007669"/>
    <property type="project" value="UniProtKB-UniRule"/>
</dbReference>
<dbReference type="InterPro" id="IPR001305">
    <property type="entry name" value="HSP_DnaJ_Cys-rich_dom"/>
</dbReference>
<dbReference type="SUPFAM" id="SSF57938">
    <property type="entry name" value="DnaJ/Hsp40 cysteine-rich domain"/>
    <property type="match status" value="1"/>
</dbReference>
<evidence type="ECO:0000313" key="15">
    <source>
        <dbReference type="EMBL" id="MTU43928.1"/>
    </source>
</evidence>
<keyword evidence="7 14" id="KW-0863">Zinc-finger</keyword>
<dbReference type="CDD" id="cd10747">
    <property type="entry name" value="DnaJ_C"/>
    <property type="match status" value="1"/>
</dbReference>
<accession>A0A6I3S107</accession>
<feature type="binding site" evidence="14">
    <location>
        <position position="200"/>
    </location>
    <ligand>
        <name>Zn(2+)</name>
        <dbReference type="ChEBI" id="CHEBI:29105"/>
        <label>2</label>
    </ligand>
</feature>
<dbReference type="GO" id="GO:0009408">
    <property type="term" value="P:response to heat"/>
    <property type="evidence" value="ECO:0007669"/>
    <property type="project" value="InterPro"/>
</dbReference>
<evidence type="ECO:0000256" key="11">
    <source>
        <dbReference type="ARBA" id="ARBA00053423"/>
    </source>
</evidence>
<feature type="binding site" evidence="14">
    <location>
        <position position="211"/>
    </location>
    <ligand>
        <name>Zn(2+)</name>
        <dbReference type="ChEBI" id="CHEBI:29105"/>
        <label>1</label>
    </ligand>
</feature>
<evidence type="ECO:0000256" key="6">
    <source>
        <dbReference type="ARBA" id="ARBA00022737"/>
    </source>
</evidence>
<dbReference type="AlphaFoldDB" id="A0A6I3S107"/>
<feature type="repeat" description="CXXCXGXG motif" evidence="14">
    <location>
        <begin position="175"/>
        <end position="182"/>
    </location>
</feature>
<evidence type="ECO:0000256" key="4">
    <source>
        <dbReference type="ARBA" id="ARBA00022705"/>
    </source>
</evidence>
<dbReference type="GO" id="GO:0006260">
    <property type="term" value="P:DNA replication"/>
    <property type="evidence" value="ECO:0007669"/>
    <property type="project" value="UniProtKB-KW"/>
</dbReference>
<dbReference type="SUPFAM" id="SSF46565">
    <property type="entry name" value="Chaperone J-domain"/>
    <property type="match status" value="1"/>
</dbReference>
<evidence type="ECO:0000313" key="16">
    <source>
        <dbReference type="Proteomes" id="UP000462362"/>
    </source>
</evidence>
<dbReference type="CDD" id="cd06257">
    <property type="entry name" value="DnaJ"/>
    <property type="match status" value="1"/>
</dbReference>
<evidence type="ECO:0000256" key="3">
    <source>
        <dbReference type="ARBA" id="ARBA00022490"/>
    </source>
</evidence>
<feature type="binding site" evidence="14">
    <location>
        <position position="175"/>
    </location>
    <ligand>
        <name>Zn(2+)</name>
        <dbReference type="ChEBI" id="CHEBI:29105"/>
        <label>2</label>
    </ligand>
</feature>
<comment type="cofactor">
    <cofactor evidence="14">
        <name>Zn(2+)</name>
        <dbReference type="ChEBI" id="CHEBI:29105"/>
    </cofactor>
    <text evidence="14">Binds 2 Zn(2+) ions per monomer.</text>
</comment>
<reference evidence="15 16" key="1">
    <citation type="journal article" date="2019" name="Nat. Med.">
        <title>A library of human gut bacterial isolates paired with longitudinal multiomics data enables mechanistic microbiome research.</title>
        <authorList>
            <person name="Poyet M."/>
            <person name="Groussin M."/>
            <person name="Gibbons S.M."/>
            <person name="Avila-Pacheco J."/>
            <person name="Jiang X."/>
            <person name="Kearney S.M."/>
            <person name="Perrotta A.R."/>
            <person name="Berdy B."/>
            <person name="Zhao S."/>
            <person name="Lieberman T.D."/>
            <person name="Swanson P.K."/>
            <person name="Smith M."/>
            <person name="Roesemann S."/>
            <person name="Alexander J.E."/>
            <person name="Rich S.A."/>
            <person name="Livny J."/>
            <person name="Vlamakis H."/>
            <person name="Clish C."/>
            <person name="Bullock K."/>
            <person name="Deik A."/>
            <person name="Scott J."/>
            <person name="Pierce K.A."/>
            <person name="Xavier R.J."/>
            <person name="Alm E.J."/>
        </authorList>
    </citation>
    <scope>NUCLEOTIDE SEQUENCE [LARGE SCALE GENOMIC DNA]</scope>
    <source>
        <strain evidence="15 16">BIOML-A2</strain>
    </source>
</reference>
<protein>
    <recommendedName>
        <fullName evidence="13 14">Chaperone protein DnaJ</fullName>
    </recommendedName>
</protein>
<keyword evidence="8 14" id="KW-0862">Zinc</keyword>
<dbReference type="GO" id="GO:0031072">
    <property type="term" value="F:heat shock protein binding"/>
    <property type="evidence" value="ECO:0007669"/>
    <property type="project" value="InterPro"/>
</dbReference>
<dbReference type="NCBIfam" id="NF008035">
    <property type="entry name" value="PRK10767.1"/>
    <property type="match status" value="1"/>
</dbReference>
<dbReference type="FunFam" id="2.60.260.20:FF:000004">
    <property type="entry name" value="Molecular chaperone DnaJ"/>
    <property type="match status" value="1"/>
</dbReference>
<dbReference type="Pfam" id="PF00684">
    <property type="entry name" value="DnaJ_CXXCXGXG"/>
    <property type="match status" value="1"/>
</dbReference>
<feature type="repeat" description="CXXCXGXG motif" evidence="14">
    <location>
        <begin position="158"/>
        <end position="165"/>
    </location>
</feature>
<dbReference type="GO" id="GO:0051082">
    <property type="term" value="F:unfolded protein binding"/>
    <property type="evidence" value="ECO:0007669"/>
    <property type="project" value="UniProtKB-UniRule"/>
</dbReference>
<dbReference type="InterPro" id="IPR001623">
    <property type="entry name" value="DnaJ_domain"/>
</dbReference>
<evidence type="ECO:0000256" key="12">
    <source>
        <dbReference type="ARBA" id="ARBA00061004"/>
    </source>
</evidence>
<dbReference type="HAMAP" id="MF_01152">
    <property type="entry name" value="DnaJ"/>
    <property type="match status" value="1"/>
</dbReference>
<dbReference type="GO" id="GO:0042026">
    <property type="term" value="P:protein refolding"/>
    <property type="evidence" value="ECO:0007669"/>
    <property type="project" value="TreeGrafter"/>
</dbReference>
<keyword evidence="5 14" id="KW-0479">Metal-binding</keyword>
<dbReference type="RefSeq" id="WP_008810587.1">
    <property type="nucleotide sequence ID" value="NZ_CAJUON010000003.1"/>
</dbReference>
<dbReference type="InterPro" id="IPR036410">
    <property type="entry name" value="HSP_DnaJ_Cys-rich_dom_sf"/>
</dbReference>
<dbReference type="Pfam" id="PF01556">
    <property type="entry name" value="DnaJ_C"/>
    <property type="match status" value="1"/>
</dbReference>
<keyword evidence="9 14" id="KW-0346">Stress response</keyword>
<evidence type="ECO:0000256" key="1">
    <source>
        <dbReference type="ARBA" id="ARBA00004496"/>
    </source>
</evidence>
<dbReference type="InterPro" id="IPR012724">
    <property type="entry name" value="DnaJ"/>
</dbReference>
<dbReference type="InterPro" id="IPR008971">
    <property type="entry name" value="HSP40/DnaJ_pept-bd"/>
</dbReference>
<dbReference type="Gene3D" id="2.60.260.20">
    <property type="entry name" value="Urease metallochaperone UreE, N-terminal domain"/>
    <property type="match status" value="2"/>
</dbReference>
<comment type="subcellular location">
    <subcellularLocation>
        <location evidence="1 14">Cytoplasm</location>
    </subcellularLocation>
</comment>
<dbReference type="PROSITE" id="PS51188">
    <property type="entry name" value="ZF_CR"/>
    <property type="match status" value="1"/>
</dbReference>
<evidence type="ECO:0000256" key="8">
    <source>
        <dbReference type="ARBA" id="ARBA00022833"/>
    </source>
</evidence>
<dbReference type="FunFam" id="2.10.230.10:FF:000002">
    <property type="entry name" value="Molecular chaperone DnaJ"/>
    <property type="match status" value="1"/>
</dbReference>
<keyword evidence="10 14" id="KW-0143">Chaperone</keyword>
<dbReference type="PROSITE" id="PS00636">
    <property type="entry name" value="DNAJ_1"/>
    <property type="match status" value="1"/>
</dbReference>
<dbReference type="GO" id="GO:0005737">
    <property type="term" value="C:cytoplasm"/>
    <property type="evidence" value="ECO:0007669"/>
    <property type="project" value="UniProtKB-SubCell"/>
</dbReference>
<comment type="caution">
    <text evidence="15">The sequence shown here is derived from an EMBL/GenBank/DDBJ whole genome shotgun (WGS) entry which is preliminary data.</text>
</comment>
<evidence type="ECO:0000256" key="2">
    <source>
        <dbReference type="ARBA" id="ARBA00011738"/>
    </source>
</evidence>
<proteinExistence type="inferred from homology"/>
<dbReference type="InterPro" id="IPR002939">
    <property type="entry name" value="DnaJ_C"/>
</dbReference>
<comment type="domain">
    <text evidence="14">The J domain is necessary and sufficient to stimulate DnaK ATPase activity. Zinc center 1 plays an important role in the autonomous, DnaK-independent chaperone activity of DnaJ. Zinc center 2 is essential for interaction with DnaK and for DnaJ activity.</text>
</comment>
<evidence type="ECO:0000256" key="13">
    <source>
        <dbReference type="ARBA" id="ARBA00067609"/>
    </source>
</evidence>
<evidence type="ECO:0000256" key="14">
    <source>
        <dbReference type="HAMAP-Rule" id="MF_01152"/>
    </source>
</evidence>
<comment type="subunit">
    <text evidence="2 14">Homodimer.</text>
</comment>
<dbReference type="PANTHER" id="PTHR43096">
    <property type="entry name" value="DNAJ HOMOLOG 1, MITOCHONDRIAL-RELATED"/>
    <property type="match status" value="1"/>
</dbReference>
<feature type="binding site" evidence="14">
    <location>
        <position position="158"/>
    </location>
    <ligand>
        <name>Zn(2+)</name>
        <dbReference type="ChEBI" id="CHEBI:29105"/>
        <label>1</label>
    </ligand>
</feature>
<dbReference type="GO" id="GO:0005524">
    <property type="term" value="F:ATP binding"/>
    <property type="evidence" value="ECO:0007669"/>
    <property type="project" value="InterPro"/>
</dbReference>
<keyword evidence="4 14" id="KW-0235">DNA replication</keyword>
<keyword evidence="6 14" id="KW-0677">Repeat</keyword>
<dbReference type="InterPro" id="IPR036869">
    <property type="entry name" value="J_dom_sf"/>
</dbReference>
<dbReference type="Gene3D" id="2.10.230.10">
    <property type="entry name" value="Heat shock protein DnaJ, cysteine-rich domain"/>
    <property type="match status" value="1"/>
</dbReference>
<dbReference type="InterPro" id="IPR018253">
    <property type="entry name" value="DnaJ_domain_CS"/>
</dbReference>
<dbReference type="FunFam" id="1.10.287.110:FF:000034">
    <property type="entry name" value="Chaperone protein DnaJ"/>
    <property type="match status" value="1"/>
</dbReference>
<dbReference type="Proteomes" id="UP000462362">
    <property type="component" value="Unassembled WGS sequence"/>
</dbReference>
<dbReference type="Pfam" id="PF00226">
    <property type="entry name" value="DnaJ"/>
    <property type="match status" value="1"/>
</dbReference>
<evidence type="ECO:0000256" key="10">
    <source>
        <dbReference type="ARBA" id="ARBA00023186"/>
    </source>
</evidence>
<dbReference type="PRINTS" id="PR00625">
    <property type="entry name" value="JDOMAIN"/>
</dbReference>
<dbReference type="PANTHER" id="PTHR43096:SF48">
    <property type="entry name" value="CHAPERONE PROTEIN DNAJ"/>
    <property type="match status" value="1"/>
</dbReference>
<feature type="binding site" evidence="14">
    <location>
        <position position="214"/>
    </location>
    <ligand>
        <name>Zn(2+)</name>
        <dbReference type="ChEBI" id="CHEBI:29105"/>
        <label>1</label>
    </ligand>
</feature>
<evidence type="ECO:0000256" key="7">
    <source>
        <dbReference type="ARBA" id="ARBA00022771"/>
    </source>
</evidence>
<dbReference type="PROSITE" id="PS50076">
    <property type="entry name" value="DNAJ_2"/>
    <property type="match status" value="1"/>
</dbReference>
<dbReference type="SMART" id="SM00271">
    <property type="entry name" value="DnaJ"/>
    <property type="match status" value="1"/>
</dbReference>
<feature type="binding site" evidence="14">
    <location>
        <position position="178"/>
    </location>
    <ligand>
        <name>Zn(2+)</name>
        <dbReference type="ChEBI" id="CHEBI:29105"/>
        <label>2</label>
    </ligand>
</feature>
<comment type="similarity">
    <text evidence="12 14">Belongs to the DnaJ family.</text>
</comment>
<feature type="binding site" evidence="14">
    <location>
        <position position="197"/>
    </location>
    <ligand>
        <name>Zn(2+)</name>
        <dbReference type="ChEBI" id="CHEBI:29105"/>
        <label>2</label>
    </ligand>
</feature>
<evidence type="ECO:0000256" key="9">
    <source>
        <dbReference type="ARBA" id="ARBA00023016"/>
    </source>
</evidence>
<feature type="binding site" evidence="14">
    <location>
        <position position="161"/>
    </location>
    <ligand>
        <name>Zn(2+)</name>
        <dbReference type="ChEBI" id="CHEBI:29105"/>
        <label>1</label>
    </ligand>
</feature>
<dbReference type="NCBIfam" id="TIGR02349">
    <property type="entry name" value="DnaJ_bact"/>
    <property type="match status" value="1"/>
</dbReference>
<dbReference type="SUPFAM" id="SSF49493">
    <property type="entry name" value="HSP40/DnaJ peptide-binding domain"/>
    <property type="match status" value="2"/>
</dbReference>
<feature type="repeat" description="CXXCXGXG motif" evidence="14">
    <location>
        <begin position="211"/>
        <end position="218"/>
    </location>
</feature>
<evidence type="ECO:0000256" key="5">
    <source>
        <dbReference type="ARBA" id="ARBA00022723"/>
    </source>
</evidence>
<name>A0A6I3S107_9BURK</name>
<feature type="repeat" description="CXXCXGXG motif" evidence="14">
    <location>
        <begin position="197"/>
        <end position="204"/>
    </location>
</feature>
<sequence>MADEVDFDYYEVLGVSRTATQEEIKKGYRRMAMKYHPDRNKGDKHAEEKFKQVGEAYEVLKDEQKRAAYDRYGRSAFNGGAGGPGAGGFGGFGGFDASQFGDMGDIFSEIFGGGHARSSGQNKQMFRGEDLIYDLDITLEQAAEGYKTKIKVPSWSKCTACGGSGAEKGTKVETCPTCHGSGYVRAGAGFFQIQQTCPRCHGTGKYIPHPCHKCHGTGMQEEKKELEITIPAGVDDGNRMRIPDRGSPGQNGGPAGDLYIRIRIKPHDIFERDGQDLHMEMPMSFVTAALGGELEVPTLTGKATLRIPEGTQSGKTFRLRGHGIRSVRNAEKGDLYVHTTVEIPVNMTTEQKDILRQFDASINHSKKDHHAPERKSFFEKLGKLFK</sequence>
<organism evidence="15 16">
    <name type="scientific">Parasutterella excrementihominis</name>
    <dbReference type="NCBI Taxonomy" id="487175"/>
    <lineage>
        <taxon>Bacteria</taxon>
        <taxon>Pseudomonadati</taxon>
        <taxon>Pseudomonadota</taxon>
        <taxon>Betaproteobacteria</taxon>
        <taxon>Burkholderiales</taxon>
        <taxon>Sutterellaceae</taxon>
        <taxon>Parasutterella</taxon>
    </lineage>
</organism>
<keyword evidence="3 14" id="KW-0963">Cytoplasm</keyword>
<dbReference type="EMBL" id="WNCL01000036">
    <property type="protein sequence ID" value="MTU43928.1"/>
    <property type="molecule type" value="Genomic_DNA"/>
</dbReference>
<dbReference type="GeneID" id="43348093"/>
<comment type="function">
    <text evidence="11 14">Participates actively in the response to hyperosmotic and heat shock by preventing the aggregation of stress-denatured proteins and by disaggregating proteins, also in an autonomous, DnaK-independent fashion. Unfolded proteins bind initially to DnaJ; upon interaction with the DnaJ-bound protein, DnaK hydrolyzes its bound ATP, resulting in the formation of a stable complex. GrpE releases ADP from DnaK; ATP binding to DnaK triggers the release of the substrate protein, thus completing the reaction cycle. Several rounds of ATP-dependent interactions between DnaJ, DnaK and GrpE are required for fully efficient folding. Also involved, together with DnaK and GrpE, in the DNA replication of plasmids through activation of initiation proteins.</text>
</comment>
<dbReference type="CDD" id="cd10719">
    <property type="entry name" value="DnaJ_zf"/>
    <property type="match status" value="1"/>
</dbReference>